<accession>A0A9J7BPI4</accession>
<sequence length="92" mass="10278">MLPLIQIGEIVATKRRALGLSQATLAKQARVGHSTLDALENGRIGELGYSKITRILTALSLELTIQEAANHRPTLEELMEEDRDDQSLDRRR</sequence>
<dbReference type="InterPro" id="IPR010982">
    <property type="entry name" value="Lambda_DNA-bd_dom_sf"/>
</dbReference>
<evidence type="ECO:0000313" key="4">
    <source>
        <dbReference type="Proteomes" id="UP001059380"/>
    </source>
</evidence>
<gene>
    <name evidence="3" type="ORF">MOP44_00560</name>
</gene>
<dbReference type="InterPro" id="IPR001387">
    <property type="entry name" value="Cro/C1-type_HTH"/>
</dbReference>
<dbReference type="RefSeq" id="WP_260793945.1">
    <property type="nucleotide sequence ID" value="NZ_CP093313.1"/>
</dbReference>
<dbReference type="Gene3D" id="1.10.260.40">
    <property type="entry name" value="lambda repressor-like DNA-binding domains"/>
    <property type="match status" value="1"/>
</dbReference>
<organism evidence="3 4">
    <name type="scientific">Occallatibacter riparius</name>
    <dbReference type="NCBI Taxonomy" id="1002689"/>
    <lineage>
        <taxon>Bacteria</taxon>
        <taxon>Pseudomonadati</taxon>
        <taxon>Acidobacteriota</taxon>
        <taxon>Terriglobia</taxon>
        <taxon>Terriglobales</taxon>
        <taxon>Acidobacteriaceae</taxon>
        <taxon>Occallatibacter</taxon>
    </lineage>
</organism>
<dbReference type="CDD" id="cd00093">
    <property type="entry name" value="HTH_XRE"/>
    <property type="match status" value="1"/>
</dbReference>
<dbReference type="Proteomes" id="UP001059380">
    <property type="component" value="Chromosome"/>
</dbReference>
<name>A0A9J7BPI4_9BACT</name>
<protein>
    <submittedName>
        <fullName evidence="3">Helix-turn-helix domain-containing protein</fullName>
    </submittedName>
</protein>
<evidence type="ECO:0000256" key="1">
    <source>
        <dbReference type="SAM" id="MobiDB-lite"/>
    </source>
</evidence>
<reference evidence="3" key="1">
    <citation type="submission" date="2021-04" db="EMBL/GenBank/DDBJ databases">
        <title>Phylogenetic analysis of Acidobacteriaceae.</title>
        <authorList>
            <person name="Qiu L."/>
            <person name="Zhang Q."/>
        </authorList>
    </citation>
    <scope>NUCLEOTIDE SEQUENCE</scope>
    <source>
        <strain evidence="3">DSM 25168</strain>
    </source>
</reference>
<dbReference type="EMBL" id="CP093313">
    <property type="protein sequence ID" value="UWZ84441.1"/>
    <property type="molecule type" value="Genomic_DNA"/>
</dbReference>
<evidence type="ECO:0000259" key="2">
    <source>
        <dbReference type="PROSITE" id="PS50943"/>
    </source>
</evidence>
<dbReference type="KEGG" id="orp:MOP44_00560"/>
<dbReference type="Pfam" id="PF13560">
    <property type="entry name" value="HTH_31"/>
    <property type="match status" value="1"/>
</dbReference>
<dbReference type="SMART" id="SM00530">
    <property type="entry name" value="HTH_XRE"/>
    <property type="match status" value="1"/>
</dbReference>
<dbReference type="GO" id="GO:0003677">
    <property type="term" value="F:DNA binding"/>
    <property type="evidence" value="ECO:0007669"/>
    <property type="project" value="InterPro"/>
</dbReference>
<feature type="region of interest" description="Disordered" evidence="1">
    <location>
        <begin position="71"/>
        <end position="92"/>
    </location>
</feature>
<dbReference type="SUPFAM" id="SSF47413">
    <property type="entry name" value="lambda repressor-like DNA-binding domains"/>
    <property type="match status" value="1"/>
</dbReference>
<dbReference type="AlphaFoldDB" id="A0A9J7BPI4"/>
<dbReference type="PROSITE" id="PS50943">
    <property type="entry name" value="HTH_CROC1"/>
    <property type="match status" value="1"/>
</dbReference>
<evidence type="ECO:0000313" key="3">
    <source>
        <dbReference type="EMBL" id="UWZ84441.1"/>
    </source>
</evidence>
<feature type="domain" description="HTH cro/C1-type" evidence="2">
    <location>
        <begin position="11"/>
        <end position="66"/>
    </location>
</feature>
<proteinExistence type="predicted"/>
<keyword evidence="4" id="KW-1185">Reference proteome</keyword>